<evidence type="ECO:0000313" key="3">
    <source>
        <dbReference type="Proteomes" id="UP000186309"/>
    </source>
</evidence>
<sequence length="163" mass="17567">MRLIGFERWGRWGIGALLLLLSHGLFMTRSAQAGCDHLASARPPRWSIVYHLDALVAGGSSTSLPADPAREPQAGEVPKAPAPCSGPGCSSQDPAPASTVLPDTDHFDRWGDLSILAIVPIMSRWTRTVEGSTARPTGRKPSIFHPPPRRLADRSIDLVICSR</sequence>
<protein>
    <submittedName>
        <fullName evidence="2">Uncharacterized protein</fullName>
    </submittedName>
</protein>
<dbReference type="STRING" id="1387353.BSF38_00930"/>
<accession>A0A1U7CKS1</accession>
<evidence type="ECO:0000256" key="1">
    <source>
        <dbReference type="SAM" id="MobiDB-lite"/>
    </source>
</evidence>
<gene>
    <name evidence="2" type="ORF">BSF38_00930</name>
</gene>
<reference evidence="3" key="1">
    <citation type="submission" date="2016-12" db="EMBL/GenBank/DDBJ databases">
        <title>Comparative genomics of four Isosphaeraceae planctomycetes: a common pool of plasmids and glycoside hydrolase genes.</title>
        <authorList>
            <person name="Ivanova A."/>
        </authorList>
    </citation>
    <scope>NUCLEOTIDE SEQUENCE [LARGE SCALE GENOMIC DNA]</scope>
    <source>
        <strain evidence="3">PX4</strain>
    </source>
</reference>
<dbReference type="AlphaFoldDB" id="A0A1U7CKS1"/>
<dbReference type="Proteomes" id="UP000186309">
    <property type="component" value="Chromosome"/>
</dbReference>
<evidence type="ECO:0000313" key="2">
    <source>
        <dbReference type="EMBL" id="APW59506.1"/>
    </source>
</evidence>
<feature type="region of interest" description="Disordered" evidence="1">
    <location>
        <begin position="62"/>
        <end position="100"/>
    </location>
</feature>
<feature type="region of interest" description="Disordered" evidence="1">
    <location>
        <begin position="129"/>
        <end position="148"/>
    </location>
</feature>
<proteinExistence type="predicted"/>
<dbReference type="RefSeq" id="WP_145951966.1">
    <property type="nucleotide sequence ID" value="NZ_CP019082.1"/>
</dbReference>
<dbReference type="KEGG" id="pbor:BSF38_00930"/>
<keyword evidence="3" id="KW-1185">Reference proteome</keyword>
<name>A0A1U7CKS1_9BACT</name>
<organism evidence="2 3">
    <name type="scientific">Paludisphaera borealis</name>
    <dbReference type="NCBI Taxonomy" id="1387353"/>
    <lineage>
        <taxon>Bacteria</taxon>
        <taxon>Pseudomonadati</taxon>
        <taxon>Planctomycetota</taxon>
        <taxon>Planctomycetia</taxon>
        <taxon>Isosphaerales</taxon>
        <taxon>Isosphaeraceae</taxon>
        <taxon>Paludisphaera</taxon>
    </lineage>
</organism>
<dbReference type="EMBL" id="CP019082">
    <property type="protein sequence ID" value="APW59506.1"/>
    <property type="molecule type" value="Genomic_DNA"/>
</dbReference>